<feature type="transmembrane region" description="Helical" evidence="6">
    <location>
        <begin position="87"/>
        <end position="108"/>
    </location>
</feature>
<keyword evidence="3 6" id="KW-0812">Transmembrane</keyword>
<feature type="transmembrane region" description="Helical" evidence="6">
    <location>
        <begin position="267"/>
        <end position="285"/>
    </location>
</feature>
<protein>
    <submittedName>
        <fullName evidence="8">Putative MFS family arabinose efflux permease</fullName>
    </submittedName>
</protein>
<dbReference type="InterPro" id="IPR011701">
    <property type="entry name" value="MFS"/>
</dbReference>
<sequence length="438" mass="45057">MTAADTPAPPTTTVWRNPDFVKVWGGETVSLLGSQVTDLALPLVAILTLHASAFEVGLLNVARYAPFVLLSLFAGVWFDRRRRRPTLIVVNLGRAVLIGLVPVASLLHVLSIPWLYAIAFGAGILTVLFDVGILSYVPGLVERRHLGEANSKIAASYSVAGIAGPGVAGFLVGVLTAPVALAIDAVSFLASAAALTSIRKPEAAPAAPAERTSVRASIAEGLRAVFGNPILKHLATQSATFNLFQNVVITVLLVYLVRVLGVGPSPLGLVVSAGSVGALVGALTANRIRTAIGIGATLRWSTVLACVSPLLLLVPRDSGPVSLVLLGASLAILGANLAIFNVNALTLRQSVTPDRLLGRMNASYRLLLFGTVPLGAFLGGSLAGLFGARAALVVGVLGVASALAWLLFSPVFRLTAIPDHPADPEAGTAALSGAATND</sequence>
<feature type="transmembrane region" description="Helical" evidence="6">
    <location>
        <begin position="153"/>
        <end position="173"/>
    </location>
</feature>
<feature type="transmembrane region" description="Helical" evidence="6">
    <location>
        <begin position="321"/>
        <end position="345"/>
    </location>
</feature>
<dbReference type="Gene3D" id="1.20.1250.20">
    <property type="entry name" value="MFS general substrate transporter like domains"/>
    <property type="match status" value="1"/>
</dbReference>
<dbReference type="RefSeq" id="WP_165449544.1">
    <property type="nucleotide sequence ID" value="NZ_SHKY01000001.1"/>
</dbReference>
<evidence type="ECO:0000256" key="1">
    <source>
        <dbReference type="ARBA" id="ARBA00004651"/>
    </source>
</evidence>
<dbReference type="GO" id="GO:0022857">
    <property type="term" value="F:transmembrane transporter activity"/>
    <property type="evidence" value="ECO:0007669"/>
    <property type="project" value="InterPro"/>
</dbReference>
<dbReference type="CDD" id="cd06173">
    <property type="entry name" value="MFS_MefA_like"/>
    <property type="match status" value="1"/>
</dbReference>
<evidence type="ECO:0000256" key="4">
    <source>
        <dbReference type="ARBA" id="ARBA00022989"/>
    </source>
</evidence>
<comment type="caution">
    <text evidence="8">The sequence shown here is derived from an EMBL/GenBank/DDBJ whole genome shotgun (WGS) entry which is preliminary data.</text>
</comment>
<evidence type="ECO:0000313" key="9">
    <source>
        <dbReference type="Proteomes" id="UP000292564"/>
    </source>
</evidence>
<feature type="transmembrane region" description="Helical" evidence="6">
    <location>
        <begin position="61"/>
        <end position="78"/>
    </location>
</feature>
<dbReference type="AlphaFoldDB" id="A0A4Q7ZNV8"/>
<reference evidence="8 9" key="1">
    <citation type="submission" date="2019-02" db="EMBL/GenBank/DDBJ databases">
        <title>Sequencing the genomes of 1000 actinobacteria strains.</title>
        <authorList>
            <person name="Klenk H.-P."/>
        </authorList>
    </citation>
    <scope>NUCLEOTIDE SEQUENCE [LARGE SCALE GENOMIC DNA]</scope>
    <source>
        <strain evidence="8 9">DSM 45162</strain>
    </source>
</reference>
<dbReference type="EMBL" id="SHKY01000001">
    <property type="protein sequence ID" value="RZU52384.1"/>
    <property type="molecule type" value="Genomic_DNA"/>
</dbReference>
<evidence type="ECO:0000256" key="5">
    <source>
        <dbReference type="ARBA" id="ARBA00023136"/>
    </source>
</evidence>
<keyword evidence="9" id="KW-1185">Reference proteome</keyword>
<evidence type="ECO:0000256" key="6">
    <source>
        <dbReference type="SAM" id="Phobius"/>
    </source>
</evidence>
<evidence type="ECO:0000256" key="3">
    <source>
        <dbReference type="ARBA" id="ARBA00022692"/>
    </source>
</evidence>
<gene>
    <name evidence="8" type="ORF">EV385_4242</name>
</gene>
<dbReference type="InterPro" id="IPR020846">
    <property type="entry name" value="MFS_dom"/>
</dbReference>
<name>A0A4Q7ZNV8_9ACTN</name>
<feature type="transmembrane region" description="Helical" evidence="6">
    <location>
        <begin position="297"/>
        <end position="315"/>
    </location>
</feature>
<dbReference type="Proteomes" id="UP000292564">
    <property type="component" value="Unassembled WGS sequence"/>
</dbReference>
<dbReference type="PANTHER" id="PTHR23513">
    <property type="entry name" value="INTEGRAL MEMBRANE EFFLUX PROTEIN-RELATED"/>
    <property type="match status" value="1"/>
</dbReference>
<dbReference type="Pfam" id="PF07690">
    <property type="entry name" value="MFS_1"/>
    <property type="match status" value="1"/>
</dbReference>
<feature type="transmembrane region" description="Helical" evidence="6">
    <location>
        <begin position="366"/>
        <end position="384"/>
    </location>
</feature>
<proteinExistence type="predicted"/>
<dbReference type="SUPFAM" id="SSF103473">
    <property type="entry name" value="MFS general substrate transporter"/>
    <property type="match status" value="1"/>
</dbReference>
<feature type="transmembrane region" description="Helical" evidence="6">
    <location>
        <begin position="390"/>
        <end position="408"/>
    </location>
</feature>
<evidence type="ECO:0000313" key="8">
    <source>
        <dbReference type="EMBL" id="RZU52384.1"/>
    </source>
</evidence>
<feature type="transmembrane region" description="Helical" evidence="6">
    <location>
        <begin position="114"/>
        <end position="141"/>
    </location>
</feature>
<dbReference type="PANTHER" id="PTHR23513:SF6">
    <property type="entry name" value="MAJOR FACILITATOR SUPERFAMILY ASSOCIATED DOMAIN-CONTAINING PROTEIN"/>
    <property type="match status" value="1"/>
</dbReference>
<dbReference type="GO" id="GO:0005886">
    <property type="term" value="C:plasma membrane"/>
    <property type="evidence" value="ECO:0007669"/>
    <property type="project" value="UniProtKB-SubCell"/>
</dbReference>
<keyword evidence="2" id="KW-1003">Cell membrane</keyword>
<accession>A0A4Q7ZNV8</accession>
<evidence type="ECO:0000256" key="2">
    <source>
        <dbReference type="ARBA" id="ARBA00022475"/>
    </source>
</evidence>
<feature type="domain" description="Major facilitator superfamily (MFS) profile" evidence="7">
    <location>
        <begin position="231"/>
        <end position="438"/>
    </location>
</feature>
<keyword evidence="4 6" id="KW-1133">Transmembrane helix</keyword>
<dbReference type="PROSITE" id="PS50850">
    <property type="entry name" value="MFS"/>
    <property type="match status" value="1"/>
</dbReference>
<organism evidence="8 9">
    <name type="scientific">Krasilnikovia cinnamomea</name>
    <dbReference type="NCBI Taxonomy" id="349313"/>
    <lineage>
        <taxon>Bacteria</taxon>
        <taxon>Bacillati</taxon>
        <taxon>Actinomycetota</taxon>
        <taxon>Actinomycetes</taxon>
        <taxon>Micromonosporales</taxon>
        <taxon>Micromonosporaceae</taxon>
        <taxon>Krasilnikovia</taxon>
    </lineage>
</organism>
<dbReference type="InterPro" id="IPR036259">
    <property type="entry name" value="MFS_trans_sf"/>
</dbReference>
<evidence type="ECO:0000259" key="7">
    <source>
        <dbReference type="PROSITE" id="PS50850"/>
    </source>
</evidence>
<keyword evidence="5 6" id="KW-0472">Membrane</keyword>
<comment type="subcellular location">
    <subcellularLocation>
        <location evidence="1">Cell membrane</location>
        <topology evidence="1">Multi-pass membrane protein</topology>
    </subcellularLocation>
</comment>